<feature type="transmembrane region" description="Helical" evidence="8">
    <location>
        <begin position="252"/>
        <end position="274"/>
    </location>
</feature>
<dbReference type="PANTHER" id="PTHR48022">
    <property type="entry name" value="PLASTIDIC GLUCOSE TRANSPORTER 4"/>
    <property type="match status" value="1"/>
</dbReference>
<dbReference type="AlphaFoldDB" id="A0A6A6RFH5"/>
<feature type="transmembrane region" description="Helical" evidence="8">
    <location>
        <begin position="318"/>
        <end position="342"/>
    </location>
</feature>
<accession>A0A6A6RFH5</accession>
<keyword evidence="3 7" id="KW-0813">Transport</keyword>
<evidence type="ECO:0000256" key="3">
    <source>
        <dbReference type="ARBA" id="ARBA00022448"/>
    </source>
</evidence>
<evidence type="ECO:0000256" key="2">
    <source>
        <dbReference type="ARBA" id="ARBA00010992"/>
    </source>
</evidence>
<evidence type="ECO:0000313" key="11">
    <source>
        <dbReference type="Proteomes" id="UP000799753"/>
    </source>
</evidence>
<keyword evidence="5 8" id="KW-1133">Transmembrane helix</keyword>
<evidence type="ECO:0000256" key="1">
    <source>
        <dbReference type="ARBA" id="ARBA00004141"/>
    </source>
</evidence>
<dbReference type="InterPro" id="IPR005828">
    <property type="entry name" value="MFS_sugar_transport-like"/>
</dbReference>
<feature type="domain" description="Major facilitator superfamily (MFS) profile" evidence="9">
    <location>
        <begin position="4"/>
        <end position="441"/>
    </location>
</feature>
<comment type="subcellular location">
    <subcellularLocation>
        <location evidence="1">Membrane</location>
        <topology evidence="1">Multi-pass membrane protein</topology>
    </subcellularLocation>
</comment>
<dbReference type="PROSITE" id="PS00217">
    <property type="entry name" value="SUGAR_TRANSPORT_2"/>
    <property type="match status" value="1"/>
</dbReference>
<dbReference type="Proteomes" id="UP000799753">
    <property type="component" value="Unassembled WGS sequence"/>
</dbReference>
<dbReference type="SUPFAM" id="SSF103473">
    <property type="entry name" value="MFS general substrate transporter"/>
    <property type="match status" value="1"/>
</dbReference>
<keyword evidence="6 8" id="KW-0472">Membrane</keyword>
<name>A0A6A6RFH5_9PLEO</name>
<proteinExistence type="inferred from homology"/>
<keyword evidence="4 8" id="KW-0812">Transmembrane</keyword>
<sequence>MSQVVSVCVVDSVSIAYDGSLIGSLNVMPAYSSYFRLTTATKSLNTAITFVGSIPISLMAGPLINWKGRKFGIYASAYIQILGAILQGSAQHISMFIIGRFFIGVGSGFAQASASTYVAETVPTKFRAFALGLYFTCWAVGSLLAAGVCYGTAQMVDSTWSWRIPSLLQATPSIVGIVILFFLPESPRWLAYHDRSDEAINVIAKLHGSANSDPIVQVQYKEIMDTLEYEKSQGKSVSYREVFKTSANRRRLALAVSVAPLTMLTGSNIITFYFGDMLSQAGIADPNTQLQINVILQAWQLVIAFCGSMSAEKLGRRTLCLLSLGAATVFLFMVGGMTAAFGTSGNKSGVYGTVASIFLFLGAYSFGLTPLTVMYSPEVLSYSLRASGMGLMTAVSNACGMLVTFAFPYGFSDIGWKLYMVNAAWNVVFWGWVAWYWVETKGRTLEEIDEVFDGVKHSDVPDRGLVARGKVGFIVDERAV</sequence>
<reference evidence="10" key="1">
    <citation type="journal article" date="2020" name="Stud. Mycol.">
        <title>101 Dothideomycetes genomes: a test case for predicting lifestyles and emergence of pathogens.</title>
        <authorList>
            <person name="Haridas S."/>
            <person name="Albert R."/>
            <person name="Binder M."/>
            <person name="Bloem J."/>
            <person name="Labutti K."/>
            <person name="Salamov A."/>
            <person name="Andreopoulos B."/>
            <person name="Baker S."/>
            <person name="Barry K."/>
            <person name="Bills G."/>
            <person name="Bluhm B."/>
            <person name="Cannon C."/>
            <person name="Castanera R."/>
            <person name="Culley D."/>
            <person name="Daum C."/>
            <person name="Ezra D."/>
            <person name="Gonzalez J."/>
            <person name="Henrissat B."/>
            <person name="Kuo A."/>
            <person name="Liang C."/>
            <person name="Lipzen A."/>
            <person name="Lutzoni F."/>
            <person name="Magnuson J."/>
            <person name="Mondo S."/>
            <person name="Nolan M."/>
            <person name="Ohm R."/>
            <person name="Pangilinan J."/>
            <person name="Park H.-J."/>
            <person name="Ramirez L."/>
            <person name="Alfaro M."/>
            <person name="Sun H."/>
            <person name="Tritt A."/>
            <person name="Yoshinaga Y."/>
            <person name="Zwiers L.-H."/>
            <person name="Turgeon B."/>
            <person name="Goodwin S."/>
            <person name="Spatafora J."/>
            <person name="Crous P."/>
            <person name="Grigoriev I."/>
        </authorList>
    </citation>
    <scope>NUCLEOTIDE SEQUENCE</scope>
    <source>
        <strain evidence="10">CBS 473.64</strain>
    </source>
</reference>
<evidence type="ECO:0000256" key="8">
    <source>
        <dbReference type="SAM" id="Phobius"/>
    </source>
</evidence>
<dbReference type="GO" id="GO:0016020">
    <property type="term" value="C:membrane"/>
    <property type="evidence" value="ECO:0007669"/>
    <property type="project" value="UniProtKB-SubCell"/>
</dbReference>
<feature type="transmembrane region" description="Helical" evidence="8">
    <location>
        <begin position="419"/>
        <end position="438"/>
    </location>
</feature>
<keyword evidence="11" id="KW-1185">Reference proteome</keyword>
<evidence type="ECO:0000256" key="6">
    <source>
        <dbReference type="ARBA" id="ARBA00023136"/>
    </source>
</evidence>
<gene>
    <name evidence="10" type="ORF">P280DRAFT_524361</name>
</gene>
<feature type="transmembrane region" description="Helical" evidence="8">
    <location>
        <begin position="44"/>
        <end position="64"/>
    </location>
</feature>
<dbReference type="InterPro" id="IPR036259">
    <property type="entry name" value="MFS_trans_sf"/>
</dbReference>
<feature type="transmembrane region" description="Helical" evidence="8">
    <location>
        <begin position="354"/>
        <end position="376"/>
    </location>
</feature>
<dbReference type="EMBL" id="MU006856">
    <property type="protein sequence ID" value="KAF2634179.1"/>
    <property type="molecule type" value="Genomic_DNA"/>
</dbReference>
<dbReference type="Pfam" id="PF00083">
    <property type="entry name" value="Sugar_tr"/>
    <property type="match status" value="1"/>
</dbReference>
<evidence type="ECO:0000313" key="10">
    <source>
        <dbReference type="EMBL" id="KAF2634179.1"/>
    </source>
</evidence>
<feature type="transmembrane region" description="Helical" evidence="8">
    <location>
        <begin position="96"/>
        <end position="119"/>
    </location>
</feature>
<dbReference type="InterPro" id="IPR050360">
    <property type="entry name" value="MFS_Sugar_Transporters"/>
</dbReference>
<comment type="similarity">
    <text evidence="2 7">Belongs to the major facilitator superfamily. Sugar transporter (TC 2.A.1.1) family.</text>
</comment>
<dbReference type="InterPro" id="IPR020846">
    <property type="entry name" value="MFS_dom"/>
</dbReference>
<evidence type="ECO:0000256" key="7">
    <source>
        <dbReference type="RuleBase" id="RU003346"/>
    </source>
</evidence>
<dbReference type="InterPro" id="IPR003663">
    <property type="entry name" value="Sugar/inositol_transpt"/>
</dbReference>
<dbReference type="OrthoDB" id="6133115at2759"/>
<dbReference type="PRINTS" id="PR00171">
    <property type="entry name" value="SUGRTRNSPORT"/>
</dbReference>
<dbReference type="PROSITE" id="PS00216">
    <property type="entry name" value="SUGAR_TRANSPORT_1"/>
    <property type="match status" value="1"/>
</dbReference>
<dbReference type="NCBIfam" id="TIGR00879">
    <property type="entry name" value="SP"/>
    <property type="match status" value="1"/>
</dbReference>
<dbReference type="FunFam" id="1.20.1250.20:FF:000134">
    <property type="entry name" value="MFS sugar transporter protein"/>
    <property type="match status" value="1"/>
</dbReference>
<feature type="transmembrane region" description="Helical" evidence="8">
    <location>
        <begin position="131"/>
        <end position="153"/>
    </location>
</feature>
<evidence type="ECO:0000256" key="4">
    <source>
        <dbReference type="ARBA" id="ARBA00022692"/>
    </source>
</evidence>
<dbReference type="GO" id="GO:0005351">
    <property type="term" value="F:carbohydrate:proton symporter activity"/>
    <property type="evidence" value="ECO:0007669"/>
    <property type="project" value="TreeGrafter"/>
</dbReference>
<dbReference type="InterPro" id="IPR005829">
    <property type="entry name" value="Sugar_transporter_CS"/>
</dbReference>
<feature type="transmembrane region" description="Helical" evidence="8">
    <location>
        <begin position="388"/>
        <end position="407"/>
    </location>
</feature>
<dbReference type="PANTHER" id="PTHR48022:SF31">
    <property type="entry name" value="HEXOSE TRANSPORTER"/>
    <property type="match status" value="1"/>
</dbReference>
<organism evidence="10 11">
    <name type="scientific">Massarina eburnea CBS 473.64</name>
    <dbReference type="NCBI Taxonomy" id="1395130"/>
    <lineage>
        <taxon>Eukaryota</taxon>
        <taxon>Fungi</taxon>
        <taxon>Dikarya</taxon>
        <taxon>Ascomycota</taxon>
        <taxon>Pezizomycotina</taxon>
        <taxon>Dothideomycetes</taxon>
        <taxon>Pleosporomycetidae</taxon>
        <taxon>Pleosporales</taxon>
        <taxon>Massarineae</taxon>
        <taxon>Massarinaceae</taxon>
        <taxon>Massarina</taxon>
    </lineage>
</organism>
<protein>
    <submittedName>
        <fullName evidence="10">Hexose transporter</fullName>
    </submittedName>
</protein>
<evidence type="ECO:0000256" key="5">
    <source>
        <dbReference type="ARBA" id="ARBA00022989"/>
    </source>
</evidence>
<dbReference type="Gene3D" id="1.20.1250.20">
    <property type="entry name" value="MFS general substrate transporter like domains"/>
    <property type="match status" value="1"/>
</dbReference>
<dbReference type="PROSITE" id="PS50850">
    <property type="entry name" value="MFS"/>
    <property type="match status" value="1"/>
</dbReference>
<evidence type="ECO:0000259" key="9">
    <source>
        <dbReference type="PROSITE" id="PS50850"/>
    </source>
</evidence>
<feature type="transmembrane region" description="Helical" evidence="8">
    <location>
        <begin position="294"/>
        <end position="311"/>
    </location>
</feature>
<feature type="transmembrane region" description="Helical" evidence="8">
    <location>
        <begin position="71"/>
        <end position="90"/>
    </location>
</feature>